<evidence type="ECO:0000313" key="2">
    <source>
        <dbReference type="EMBL" id="KEQ10163.1"/>
    </source>
</evidence>
<dbReference type="EMBL" id="JOKJ01000004">
    <property type="protein sequence ID" value="KEQ10163.1"/>
    <property type="molecule type" value="Genomic_DNA"/>
</dbReference>
<dbReference type="AlphaFoldDB" id="A0A922P0F1"/>
<reference evidence="2 3" key="1">
    <citation type="submission" date="2014-06" db="EMBL/GenBank/DDBJ databases">
        <title>Rhizobium pelagicum/R2-400B4.</title>
        <authorList>
            <person name="Kimes N.E."/>
            <person name="Lopez-Perez M."/>
        </authorList>
    </citation>
    <scope>NUCLEOTIDE SEQUENCE [LARGE SCALE GENOMIC DNA]</scope>
    <source>
        <strain evidence="2 3">R2-400B4</strain>
    </source>
</reference>
<proteinExistence type="predicted"/>
<evidence type="ECO:0000313" key="3">
    <source>
        <dbReference type="Proteomes" id="UP000052167"/>
    </source>
</evidence>
<dbReference type="OrthoDB" id="8402133at2"/>
<name>A0A922P0F1_9HYPH</name>
<feature type="region of interest" description="Disordered" evidence="1">
    <location>
        <begin position="106"/>
        <end position="140"/>
    </location>
</feature>
<sequence>MASEYELLRTQHHELLHRCVATKVGAPFILCGIRKCRRDKACTGPMQPSRHTRGAVQAQQLLGMSGNACARLPACIAAQEDDNYAVYQTHARQELEAARFRKTSERQLRQLASRPWPSAAATSLLTSSPCHPTSNAKKKG</sequence>
<dbReference type="Proteomes" id="UP000052167">
    <property type="component" value="Unassembled WGS sequence"/>
</dbReference>
<comment type="caution">
    <text evidence="2">The sequence shown here is derived from an EMBL/GenBank/DDBJ whole genome shotgun (WGS) entry which is preliminary data.</text>
</comment>
<protein>
    <submittedName>
        <fullName evidence="2">Uncharacterized protein</fullName>
    </submittedName>
</protein>
<feature type="compositionally biased region" description="Polar residues" evidence="1">
    <location>
        <begin position="129"/>
        <end position="140"/>
    </location>
</feature>
<organism evidence="2 3">
    <name type="scientific">Pseudorhizobium pelagicum</name>
    <dbReference type="NCBI Taxonomy" id="1509405"/>
    <lineage>
        <taxon>Bacteria</taxon>
        <taxon>Pseudomonadati</taxon>
        <taxon>Pseudomonadota</taxon>
        <taxon>Alphaproteobacteria</taxon>
        <taxon>Hyphomicrobiales</taxon>
        <taxon>Rhizobiaceae</taxon>
        <taxon>Rhizobium/Agrobacterium group</taxon>
        <taxon>Pseudorhizobium</taxon>
    </lineage>
</organism>
<feature type="compositionally biased region" description="Low complexity" evidence="1">
    <location>
        <begin position="118"/>
        <end position="128"/>
    </location>
</feature>
<evidence type="ECO:0000256" key="1">
    <source>
        <dbReference type="SAM" id="MobiDB-lite"/>
    </source>
</evidence>
<dbReference type="RefSeq" id="WP_037165015.1">
    <property type="nucleotide sequence ID" value="NZ_CAJXID010000005.1"/>
</dbReference>
<gene>
    <name evidence="2" type="ORF">GV68_19370</name>
</gene>
<accession>A0A922P0F1</accession>
<keyword evidence="3" id="KW-1185">Reference proteome</keyword>